<feature type="region of interest" description="Disordered" evidence="1">
    <location>
        <begin position="1"/>
        <end position="113"/>
    </location>
</feature>
<accession>A0A850C704</accession>
<dbReference type="InterPro" id="IPR032724">
    <property type="entry name" value="SCP1.201-like"/>
</dbReference>
<sequence>GGARPSTTGTPPPADPVAAPPGRPNQAAIDQAFNDLPEFTRTGTDADGNPTLQSPTSGYLLNGDNRVQNPYDGSGGDRFDSRGQRRPPAPEVQETVRDSPSEHPRGYSQLGNRADVEMKAAYLARTEGEGGENLDLVINNPDGPCPMCRDTLPYVLRPDQTMTVHWTDQNGVAQSTPFTGIDW</sequence>
<feature type="compositionally biased region" description="Pro residues" evidence="1">
    <location>
        <begin position="10"/>
        <end position="23"/>
    </location>
</feature>
<reference evidence="2 3" key="1">
    <citation type="submission" date="2020-05" db="EMBL/GenBank/DDBJ databases">
        <title>DNA-SIP metagenomic assembled genomes.</title>
        <authorList>
            <person name="Yu J."/>
        </authorList>
    </citation>
    <scope>NUCLEOTIDE SEQUENCE [LARGE SCALE GENOMIC DNA]</scope>
    <source>
        <strain evidence="2">Bin5.27</strain>
    </source>
</reference>
<dbReference type="EMBL" id="JABFXE010000019">
    <property type="protein sequence ID" value="NUQ86933.1"/>
    <property type="molecule type" value="Genomic_DNA"/>
</dbReference>
<evidence type="ECO:0000313" key="2">
    <source>
        <dbReference type="EMBL" id="NUQ86933.1"/>
    </source>
</evidence>
<evidence type="ECO:0000256" key="1">
    <source>
        <dbReference type="SAM" id="MobiDB-lite"/>
    </source>
</evidence>
<dbReference type="Pfam" id="PF14428">
    <property type="entry name" value="DddA-like"/>
    <property type="match status" value="1"/>
</dbReference>
<feature type="non-terminal residue" evidence="2">
    <location>
        <position position="1"/>
    </location>
</feature>
<feature type="compositionally biased region" description="Basic and acidic residues" evidence="1">
    <location>
        <begin position="94"/>
        <end position="105"/>
    </location>
</feature>
<evidence type="ECO:0000313" key="3">
    <source>
        <dbReference type="Proteomes" id="UP000574690"/>
    </source>
</evidence>
<organism evidence="2 3">
    <name type="scientific">Glycomyces artemisiae</name>
    <dbReference type="NCBI Taxonomy" id="1076443"/>
    <lineage>
        <taxon>Bacteria</taxon>
        <taxon>Bacillati</taxon>
        <taxon>Actinomycetota</taxon>
        <taxon>Actinomycetes</taxon>
        <taxon>Glycomycetales</taxon>
        <taxon>Glycomycetaceae</taxon>
        <taxon>Glycomyces</taxon>
    </lineage>
</organism>
<gene>
    <name evidence="2" type="ORF">HOQ43_00490</name>
</gene>
<feature type="compositionally biased region" description="Polar residues" evidence="1">
    <location>
        <begin position="50"/>
        <end position="59"/>
    </location>
</feature>
<dbReference type="Proteomes" id="UP000574690">
    <property type="component" value="Unassembled WGS sequence"/>
</dbReference>
<proteinExistence type="predicted"/>
<protein>
    <recommendedName>
        <fullName evidence="4">Nucleic acid/nucleotide deaminase of polymorphic system toxin</fullName>
    </recommendedName>
</protein>
<dbReference type="AlphaFoldDB" id="A0A850C704"/>
<comment type="caution">
    <text evidence="2">The sequence shown here is derived from an EMBL/GenBank/DDBJ whole genome shotgun (WGS) entry which is preliminary data.</text>
</comment>
<name>A0A850C704_9ACTN</name>
<evidence type="ECO:0008006" key="4">
    <source>
        <dbReference type="Google" id="ProtNLM"/>
    </source>
</evidence>